<evidence type="ECO:0000313" key="2">
    <source>
        <dbReference type="EMBL" id="CAE6941655.1"/>
    </source>
</evidence>
<accession>A0A812GWL5</accession>
<feature type="chain" id="PRO_5032965131" evidence="1">
    <location>
        <begin position="31"/>
        <end position="242"/>
    </location>
</feature>
<dbReference type="AlphaFoldDB" id="A0A812GWL5"/>
<feature type="signal peptide" evidence="1">
    <location>
        <begin position="1"/>
        <end position="30"/>
    </location>
</feature>
<evidence type="ECO:0000256" key="1">
    <source>
        <dbReference type="SAM" id="SignalP"/>
    </source>
</evidence>
<sequence length="242" mass="26102">MALRRGWPCWLLGAWLSLSQLGFTSRAVRGVSPPARRTARPANLADAVAEANAAAEIDAREWPPKGWLRLSTTVSSEEGKQKVIRAIMAISEGLRLEESPVRWLRRGTGAEATRLALWVPPRSMLLVSSMMGEALEDEMPMILVEGLDVDGDAQFFRGALTGATSEELTSTTERLLEARLCAAVEVEEAAGTAVLHTTAAGRKGVEAWLKEEGGSLSIDWTALGGNSEYLSWVEAETAQDAP</sequence>
<name>A0A812GWL5_9DINO</name>
<gene>
    <name evidence="2" type="primary">adck1</name>
    <name evidence="2" type="ORF">SNAT2548_LOCUS1228</name>
</gene>
<proteinExistence type="predicted"/>
<reference evidence="2" key="1">
    <citation type="submission" date="2021-02" db="EMBL/GenBank/DDBJ databases">
        <authorList>
            <person name="Dougan E. K."/>
            <person name="Rhodes N."/>
            <person name="Thang M."/>
            <person name="Chan C."/>
        </authorList>
    </citation>
    <scope>NUCLEOTIDE SEQUENCE</scope>
</reference>
<evidence type="ECO:0000313" key="3">
    <source>
        <dbReference type="Proteomes" id="UP000604046"/>
    </source>
</evidence>
<protein>
    <submittedName>
        <fullName evidence="2">Adck1 protein</fullName>
    </submittedName>
</protein>
<organism evidence="2 3">
    <name type="scientific">Symbiodinium natans</name>
    <dbReference type="NCBI Taxonomy" id="878477"/>
    <lineage>
        <taxon>Eukaryota</taxon>
        <taxon>Sar</taxon>
        <taxon>Alveolata</taxon>
        <taxon>Dinophyceae</taxon>
        <taxon>Suessiales</taxon>
        <taxon>Symbiodiniaceae</taxon>
        <taxon>Symbiodinium</taxon>
    </lineage>
</organism>
<keyword evidence="3" id="KW-1185">Reference proteome</keyword>
<comment type="caution">
    <text evidence="2">The sequence shown here is derived from an EMBL/GenBank/DDBJ whole genome shotgun (WGS) entry which is preliminary data.</text>
</comment>
<dbReference type="Proteomes" id="UP000604046">
    <property type="component" value="Unassembled WGS sequence"/>
</dbReference>
<keyword evidence="1" id="KW-0732">Signal</keyword>
<dbReference type="EMBL" id="CAJNDS010000066">
    <property type="protein sequence ID" value="CAE6941655.1"/>
    <property type="molecule type" value="Genomic_DNA"/>
</dbReference>